<accession>A0A4C1V0T6</accession>
<dbReference type="EMBL" id="BGZK01000252">
    <property type="protein sequence ID" value="GBP31867.1"/>
    <property type="molecule type" value="Genomic_DNA"/>
</dbReference>
<name>A0A4C1V0T6_EUMVA</name>
<evidence type="ECO:0000313" key="2">
    <source>
        <dbReference type="Proteomes" id="UP000299102"/>
    </source>
</evidence>
<proteinExistence type="predicted"/>
<dbReference type="Proteomes" id="UP000299102">
    <property type="component" value="Unassembled WGS sequence"/>
</dbReference>
<evidence type="ECO:0000313" key="1">
    <source>
        <dbReference type="EMBL" id="GBP31867.1"/>
    </source>
</evidence>
<protein>
    <submittedName>
        <fullName evidence="1">Uncharacterized protein</fullName>
    </submittedName>
</protein>
<keyword evidence="2" id="KW-1185">Reference proteome</keyword>
<reference evidence="1 2" key="1">
    <citation type="journal article" date="2019" name="Commun. Biol.">
        <title>The bagworm genome reveals a unique fibroin gene that provides high tensile strength.</title>
        <authorList>
            <person name="Kono N."/>
            <person name="Nakamura H."/>
            <person name="Ohtoshi R."/>
            <person name="Tomita M."/>
            <person name="Numata K."/>
            <person name="Arakawa K."/>
        </authorList>
    </citation>
    <scope>NUCLEOTIDE SEQUENCE [LARGE SCALE GENOMIC DNA]</scope>
</reference>
<dbReference type="AlphaFoldDB" id="A0A4C1V0T6"/>
<gene>
    <name evidence="1" type="ORF">EVAR_16642_1</name>
</gene>
<organism evidence="1 2">
    <name type="scientific">Eumeta variegata</name>
    <name type="common">Bagworm moth</name>
    <name type="synonym">Eumeta japonica</name>
    <dbReference type="NCBI Taxonomy" id="151549"/>
    <lineage>
        <taxon>Eukaryota</taxon>
        <taxon>Metazoa</taxon>
        <taxon>Ecdysozoa</taxon>
        <taxon>Arthropoda</taxon>
        <taxon>Hexapoda</taxon>
        <taxon>Insecta</taxon>
        <taxon>Pterygota</taxon>
        <taxon>Neoptera</taxon>
        <taxon>Endopterygota</taxon>
        <taxon>Lepidoptera</taxon>
        <taxon>Glossata</taxon>
        <taxon>Ditrysia</taxon>
        <taxon>Tineoidea</taxon>
        <taxon>Psychidae</taxon>
        <taxon>Oiketicinae</taxon>
        <taxon>Eumeta</taxon>
    </lineage>
</organism>
<comment type="caution">
    <text evidence="1">The sequence shown here is derived from an EMBL/GenBank/DDBJ whole genome shotgun (WGS) entry which is preliminary data.</text>
</comment>
<sequence length="135" mass="15174">MSAVPLSRAHAPYPRPFLAFVRLGRNRSQVEVTFFNNAAGMFSYANDLCVKSSGEGFTHGQVDAKADNRIFNLRQKALKGLFMIRWDFTENGFLKLTALELPRKAAAASENLEGKFSLVLIIILILIDLHKLYEI</sequence>